<dbReference type="AlphaFoldDB" id="A0A1J4RV02"/>
<dbReference type="GO" id="GO:0005840">
    <property type="term" value="C:ribosome"/>
    <property type="evidence" value="ECO:0007669"/>
    <property type="project" value="UniProtKB-KW"/>
</dbReference>
<reference evidence="6 7" key="1">
    <citation type="journal article" date="2016" name="Environ. Microbiol.">
        <title>Genomic resolution of a cold subsurface aquifer community provides metabolic insights for novel microbes adapted to high CO concentrations.</title>
        <authorList>
            <person name="Probst A.J."/>
            <person name="Castelle C.J."/>
            <person name="Singh A."/>
            <person name="Brown C.T."/>
            <person name="Anantharaman K."/>
            <person name="Sharon I."/>
            <person name="Hug L.A."/>
            <person name="Burstein D."/>
            <person name="Emerson J.B."/>
            <person name="Thomas B.C."/>
            <person name="Banfield J.F."/>
        </authorList>
    </citation>
    <scope>NUCLEOTIDE SEQUENCE [LARGE SCALE GENOMIC DNA]</scope>
    <source>
        <strain evidence="6">CG1_02_47_37</strain>
    </source>
</reference>
<evidence type="ECO:0000256" key="3">
    <source>
        <dbReference type="ARBA" id="ARBA00023274"/>
    </source>
</evidence>
<evidence type="ECO:0000313" key="7">
    <source>
        <dbReference type="Proteomes" id="UP000183144"/>
    </source>
</evidence>
<gene>
    <name evidence="4" type="primary">rpmI</name>
    <name evidence="6" type="ORF">AUJ59_00740</name>
</gene>
<dbReference type="PRINTS" id="PR00064">
    <property type="entry name" value="RIBOSOMALL35"/>
</dbReference>
<dbReference type="Gene3D" id="4.10.410.60">
    <property type="match status" value="1"/>
</dbReference>
<dbReference type="PROSITE" id="PS00936">
    <property type="entry name" value="RIBOSOMAL_L35"/>
    <property type="match status" value="1"/>
</dbReference>
<evidence type="ECO:0000256" key="4">
    <source>
        <dbReference type="HAMAP-Rule" id="MF_00514"/>
    </source>
</evidence>
<dbReference type="InterPro" id="IPR021137">
    <property type="entry name" value="Ribosomal_bL35-like"/>
</dbReference>
<name>A0A1J4RV02_9BACT</name>
<dbReference type="Proteomes" id="UP000183144">
    <property type="component" value="Unassembled WGS sequence"/>
</dbReference>
<dbReference type="HAMAP" id="MF_00514">
    <property type="entry name" value="Ribosomal_bL35"/>
    <property type="match status" value="1"/>
</dbReference>
<proteinExistence type="inferred from homology"/>
<dbReference type="InterPro" id="IPR018265">
    <property type="entry name" value="Ribosomal_bL35_CS"/>
</dbReference>
<accession>A0A1J4RV02</accession>
<comment type="similarity">
    <text evidence="1 4 5">Belongs to the bacterial ribosomal protein bL35 family.</text>
</comment>
<keyword evidence="3 4" id="KW-0687">Ribonucleoprotein</keyword>
<dbReference type="Pfam" id="PF01632">
    <property type="entry name" value="Ribosomal_L35p"/>
    <property type="match status" value="1"/>
</dbReference>
<dbReference type="GO" id="GO:0006412">
    <property type="term" value="P:translation"/>
    <property type="evidence" value="ECO:0007669"/>
    <property type="project" value="UniProtKB-UniRule"/>
</dbReference>
<dbReference type="EMBL" id="MNUI01000016">
    <property type="protein sequence ID" value="OIN89750.1"/>
    <property type="molecule type" value="Genomic_DNA"/>
</dbReference>
<comment type="caution">
    <text evidence="6">The sequence shown here is derived from an EMBL/GenBank/DDBJ whole genome shotgun (WGS) entry which is preliminary data.</text>
</comment>
<evidence type="ECO:0000313" key="6">
    <source>
        <dbReference type="EMBL" id="OIN89750.1"/>
    </source>
</evidence>
<dbReference type="STRING" id="1805034.AUJ59_00740"/>
<dbReference type="GO" id="GO:1990904">
    <property type="term" value="C:ribonucleoprotein complex"/>
    <property type="evidence" value="ECO:0007669"/>
    <property type="project" value="UniProtKB-KW"/>
</dbReference>
<dbReference type="GO" id="GO:0003735">
    <property type="term" value="F:structural constituent of ribosome"/>
    <property type="evidence" value="ECO:0007669"/>
    <property type="project" value="InterPro"/>
</dbReference>
<evidence type="ECO:0000256" key="5">
    <source>
        <dbReference type="RuleBase" id="RU000568"/>
    </source>
</evidence>
<organism evidence="6 7">
    <name type="scientific">Candidatus Beckwithbacteria bacterium CG1_02_47_37</name>
    <dbReference type="NCBI Taxonomy" id="1805034"/>
    <lineage>
        <taxon>Bacteria</taxon>
        <taxon>Candidatus Beckwithiibacteriota</taxon>
    </lineage>
</organism>
<dbReference type="InterPro" id="IPR037229">
    <property type="entry name" value="Ribosomal_bL35_sf"/>
</dbReference>
<dbReference type="InterPro" id="IPR001706">
    <property type="entry name" value="Ribosomal_bL35"/>
</dbReference>
<sequence length="70" mass="8281">MKKKNPKIKLKTRKSVAKRFKITKAGSVLRRSTQFRHLRHNRTKANLRRSKVPKVVNKTMAKKIRKMLGQ</sequence>
<keyword evidence="2 4" id="KW-0689">Ribosomal protein</keyword>
<evidence type="ECO:0000256" key="2">
    <source>
        <dbReference type="ARBA" id="ARBA00022980"/>
    </source>
</evidence>
<dbReference type="SUPFAM" id="SSF143034">
    <property type="entry name" value="L35p-like"/>
    <property type="match status" value="1"/>
</dbReference>
<protein>
    <recommendedName>
        <fullName evidence="4">Large ribosomal subunit protein bL35</fullName>
    </recommendedName>
</protein>
<evidence type="ECO:0000256" key="1">
    <source>
        <dbReference type="ARBA" id="ARBA00006598"/>
    </source>
</evidence>